<keyword evidence="2" id="KW-1185">Reference proteome</keyword>
<protein>
    <submittedName>
        <fullName evidence="1">Poly(A) polymerase alpha</fullName>
    </submittedName>
</protein>
<gene>
    <name evidence="1" type="ORF">mPipKuh1_013105</name>
</gene>
<accession>A0A7J7RN02</accession>
<name>A0A7J7RN02_PIPKU</name>
<organism evidence="1 2">
    <name type="scientific">Pipistrellus kuhlii</name>
    <name type="common">Kuhl's pipistrelle</name>
    <dbReference type="NCBI Taxonomy" id="59472"/>
    <lineage>
        <taxon>Eukaryota</taxon>
        <taxon>Metazoa</taxon>
        <taxon>Chordata</taxon>
        <taxon>Craniata</taxon>
        <taxon>Vertebrata</taxon>
        <taxon>Euteleostomi</taxon>
        <taxon>Mammalia</taxon>
        <taxon>Eutheria</taxon>
        <taxon>Laurasiatheria</taxon>
        <taxon>Chiroptera</taxon>
        <taxon>Yangochiroptera</taxon>
        <taxon>Vespertilionidae</taxon>
        <taxon>Pipistrellus</taxon>
    </lineage>
</organism>
<dbReference type="Proteomes" id="UP000558488">
    <property type="component" value="Unassembled WGS sequence"/>
</dbReference>
<dbReference type="EMBL" id="JACAGB010000065">
    <property type="protein sequence ID" value="KAF6277493.1"/>
    <property type="molecule type" value="Genomic_DNA"/>
</dbReference>
<sequence length="56" mass="6941">MIKQKQRNKLIQRQVQLNQKLFRRRLLCWLLRKHPVQTFLISLLSLQILFLLSRIQ</sequence>
<dbReference type="AlphaFoldDB" id="A0A7J7RN02"/>
<proteinExistence type="predicted"/>
<reference evidence="1 2" key="1">
    <citation type="journal article" date="2020" name="Nature">
        <title>Six reference-quality genomes reveal evolution of bat adaptations.</title>
        <authorList>
            <person name="Jebb D."/>
            <person name="Huang Z."/>
            <person name="Pippel M."/>
            <person name="Hughes G.M."/>
            <person name="Lavrichenko K."/>
            <person name="Devanna P."/>
            <person name="Winkler S."/>
            <person name="Jermiin L.S."/>
            <person name="Skirmuntt E.C."/>
            <person name="Katzourakis A."/>
            <person name="Burkitt-Gray L."/>
            <person name="Ray D.A."/>
            <person name="Sullivan K.A.M."/>
            <person name="Roscito J.G."/>
            <person name="Kirilenko B.M."/>
            <person name="Davalos L.M."/>
            <person name="Corthals A.P."/>
            <person name="Power M.L."/>
            <person name="Jones G."/>
            <person name="Ransome R.D."/>
            <person name="Dechmann D.K.N."/>
            <person name="Locatelli A.G."/>
            <person name="Puechmaille S.J."/>
            <person name="Fedrigo O."/>
            <person name="Jarvis E.D."/>
            <person name="Hiller M."/>
            <person name="Vernes S.C."/>
            <person name="Myers E.W."/>
            <person name="Teeling E.C."/>
        </authorList>
    </citation>
    <scope>NUCLEOTIDE SEQUENCE [LARGE SCALE GENOMIC DNA]</scope>
    <source>
        <strain evidence="1">MPipKuh1</strain>
        <tissue evidence="1">Flight muscle</tissue>
    </source>
</reference>
<evidence type="ECO:0000313" key="2">
    <source>
        <dbReference type="Proteomes" id="UP000558488"/>
    </source>
</evidence>
<comment type="caution">
    <text evidence="1">The sequence shown here is derived from an EMBL/GenBank/DDBJ whole genome shotgun (WGS) entry which is preliminary data.</text>
</comment>
<evidence type="ECO:0000313" key="1">
    <source>
        <dbReference type="EMBL" id="KAF6277493.1"/>
    </source>
</evidence>